<feature type="region of interest" description="Disordered" evidence="1">
    <location>
        <begin position="1"/>
        <end position="44"/>
    </location>
</feature>
<name>A0A6P8ZKW3_THRPL</name>
<feature type="region of interest" description="Disordered" evidence="1">
    <location>
        <begin position="854"/>
        <end position="937"/>
    </location>
</feature>
<dbReference type="PANTHER" id="PTHR45615:SF36">
    <property type="entry name" value="MYOSIN HEAVY CHAIN-LIKE, ISOFORM B-RELATED"/>
    <property type="match status" value="1"/>
</dbReference>
<dbReference type="GO" id="GO:0051015">
    <property type="term" value="F:actin filament binding"/>
    <property type="evidence" value="ECO:0007669"/>
    <property type="project" value="TreeGrafter"/>
</dbReference>
<proteinExistence type="predicted"/>
<feature type="compositionally biased region" description="Polar residues" evidence="1">
    <location>
        <begin position="894"/>
        <end position="904"/>
    </location>
</feature>
<sequence length="937" mass="106239">MSPRAPSSSGSSTPGRRSVLSPTPAPRRVFPQEPSVADLDGIEGKDESPVVFDVNLSFDLGSPPPSLCGSVSEAAPATTRTRVHQRLVPMAAHLEQQTASAFLTSRIANFLQRTDHVMEEWKRLGRKDPDEELRQMQLSGGVSRSRSAASIMTKAVKYYKQQAATPSRCSSRVSSRASSQVRSPSVSRDDATLSELDELSEMTVDLAEEHSTASLATDRLEVEVADRIRLEKELQDVQGHNKRLQQATERLELELLHARTADLNGVHSEDEGGSGDGDGPSAALRQRYERTLRELEFTKRRLQQQHEDDLEQLVGLKKQLEKKLADAYEEVEEQRQVVGQWKRKVQKLNAETSDLRLLLENQGSRNNLLEKKQRKFDSELQLLQDELRREQQQRERLSREKEIALGEKYSMEQNVSALRLELELKEEKVVSLSRELDELTFGGKTEEEVAQLKKAKHQLEHKCKDQQEELDDLAGQVQLLEQAKLRLEMSLEQLRKEHRKEIGQRDDELEDVRSNAHKKVKALEARLEDEHEERTQLVREKHELERRLGSVEEEWRARRTRDDGQVQRLRRDLRRTRALLADAQAQLERAKADTPGKAALRGLRNQLEDLELARAQAVKSRQLAEQELADVQQQLEDAQRLRHESEERAQAASRERTELRTQLEENEDELSEVMNKYRAAVHQLSAEQATLQDSVARVAELEQENASLQDQLAELTARLASAETLGDPSSSLTAKRLELRCKELESRLELEQTTRGRLDTQISRLKETVDKLQSETSLLRAREQSAQDQARKLQRSLREVREENSGLGARDAEALEKRKALEKRLEVAEAEASSARGDLKVALQRIDDLQQAIQGDLELDDSSASDNSDNDNDSEGSDESIETFLANHNMGSGRLSTANSSKRSSLCERSPRQERTPMFDLSPRLGEPCSTPKEDTS</sequence>
<dbReference type="GeneID" id="117643183"/>
<dbReference type="PANTHER" id="PTHR45615">
    <property type="entry name" value="MYOSIN HEAVY CHAIN, NON-MUSCLE"/>
    <property type="match status" value="1"/>
</dbReference>
<feature type="region of interest" description="Disordered" evidence="1">
    <location>
        <begin position="780"/>
        <end position="811"/>
    </location>
</feature>
<evidence type="ECO:0000313" key="3">
    <source>
        <dbReference type="RefSeq" id="XP_034237804.1"/>
    </source>
</evidence>
<feature type="compositionally biased region" description="Basic and acidic residues" evidence="1">
    <location>
        <begin position="639"/>
        <end position="663"/>
    </location>
</feature>
<dbReference type="Proteomes" id="UP000515158">
    <property type="component" value="Unplaced"/>
</dbReference>
<dbReference type="Gene3D" id="1.20.5.340">
    <property type="match status" value="1"/>
</dbReference>
<dbReference type="GO" id="GO:0031032">
    <property type="term" value="P:actomyosin structure organization"/>
    <property type="evidence" value="ECO:0007669"/>
    <property type="project" value="TreeGrafter"/>
</dbReference>
<dbReference type="GO" id="GO:0005737">
    <property type="term" value="C:cytoplasm"/>
    <property type="evidence" value="ECO:0007669"/>
    <property type="project" value="TreeGrafter"/>
</dbReference>
<evidence type="ECO:0000256" key="1">
    <source>
        <dbReference type="SAM" id="MobiDB-lite"/>
    </source>
</evidence>
<reference evidence="3" key="1">
    <citation type="submission" date="2025-08" db="UniProtKB">
        <authorList>
            <consortium name="RefSeq"/>
        </authorList>
    </citation>
    <scope>IDENTIFICATION</scope>
    <source>
        <tissue evidence="3">Total insect</tissue>
    </source>
</reference>
<feature type="region of interest" description="Disordered" evidence="1">
    <location>
        <begin position="169"/>
        <end position="191"/>
    </location>
</feature>
<keyword evidence="2" id="KW-1185">Reference proteome</keyword>
<dbReference type="AlphaFoldDB" id="A0A6P8ZKW3"/>
<protein>
    <submittedName>
        <fullName evidence="3">Unconventional myosin-XVIIIa-like isoform X3</fullName>
    </submittedName>
</protein>
<dbReference type="RefSeq" id="XP_034237804.1">
    <property type="nucleotide sequence ID" value="XM_034381913.1"/>
</dbReference>
<dbReference type="GO" id="GO:0016460">
    <property type="term" value="C:myosin II complex"/>
    <property type="evidence" value="ECO:0007669"/>
    <property type="project" value="TreeGrafter"/>
</dbReference>
<accession>A0A6P8ZKW3</accession>
<evidence type="ECO:0000313" key="2">
    <source>
        <dbReference type="Proteomes" id="UP000515158"/>
    </source>
</evidence>
<gene>
    <name evidence="3" type="primary">LOC117643183</name>
</gene>
<dbReference type="GO" id="GO:0032982">
    <property type="term" value="C:myosin filament"/>
    <property type="evidence" value="ECO:0007669"/>
    <property type="project" value="TreeGrafter"/>
</dbReference>
<feature type="compositionally biased region" description="Acidic residues" evidence="1">
    <location>
        <begin position="857"/>
        <end position="881"/>
    </location>
</feature>
<feature type="compositionally biased region" description="Low complexity" evidence="1">
    <location>
        <begin position="169"/>
        <end position="186"/>
    </location>
</feature>
<feature type="compositionally biased region" description="Basic and acidic residues" evidence="1">
    <location>
        <begin position="905"/>
        <end position="917"/>
    </location>
</feature>
<feature type="compositionally biased region" description="Low complexity" evidence="1">
    <location>
        <begin position="1"/>
        <end position="18"/>
    </location>
</feature>
<organism evidence="3">
    <name type="scientific">Thrips palmi</name>
    <name type="common">Melon thrips</name>
    <dbReference type="NCBI Taxonomy" id="161013"/>
    <lineage>
        <taxon>Eukaryota</taxon>
        <taxon>Metazoa</taxon>
        <taxon>Ecdysozoa</taxon>
        <taxon>Arthropoda</taxon>
        <taxon>Hexapoda</taxon>
        <taxon>Insecta</taxon>
        <taxon>Pterygota</taxon>
        <taxon>Neoptera</taxon>
        <taxon>Paraneoptera</taxon>
        <taxon>Thysanoptera</taxon>
        <taxon>Terebrantia</taxon>
        <taxon>Thripoidea</taxon>
        <taxon>Thripidae</taxon>
        <taxon>Thrips</taxon>
    </lineage>
</organism>
<dbReference type="OrthoDB" id="2914378at2759"/>
<feature type="region of interest" description="Disordered" evidence="1">
    <location>
        <begin position="639"/>
        <end position="667"/>
    </location>
</feature>